<feature type="transmembrane region" description="Helical" evidence="7">
    <location>
        <begin position="324"/>
        <end position="346"/>
    </location>
</feature>
<geneLocation type="mitochondrion" evidence="10"/>
<evidence type="ECO:0000256" key="3">
    <source>
        <dbReference type="ARBA" id="ARBA00022692"/>
    </source>
</evidence>
<protein>
    <recommendedName>
        <fullName evidence="7">NADH-ubiquinone oxidoreductase chain 5</fullName>
        <ecNumber evidence="7">7.1.1.2</ecNumber>
    </recommendedName>
</protein>
<dbReference type="EMBL" id="AF404306">
    <property type="protein sequence ID" value="AAK84285.1"/>
    <property type="molecule type" value="Genomic_DNA"/>
</dbReference>
<reference evidence="10" key="1">
    <citation type="submission" date="2001-07" db="EMBL/GenBank/DDBJ databases">
        <authorList>
            <person name="Lang F.B.F."/>
        </authorList>
    </citation>
    <scope>NUCLEOTIDE SEQUENCE</scope>
    <source>
        <strain evidence="10">136</strain>
    </source>
</reference>
<keyword evidence="6 7" id="KW-0472">Membrane</keyword>
<sequence>MYLTIILLPLLSSIFSTNRKCGMIVGPILCILTMFFAAVFTLLLFYEVGINNSSVNLNLGSWVDFGPILIDWSFIFDALTVSMYLPIVIITFLILIYSNEYLGHDPHKSRFFSLLSLFAFTMLLLVSGDNLLLMFAGLWEGVGIVSWALVNFWYTRIAANQASLSALFLNKIGDYGFILALVLSIALFSDLSLATIFNLGSYINGDLLFLFTLSILIAAMAKSAMIGLHSWLPKAKEGPTSVSALLHSSTMVTAGVFLLIRISPLLEFSSTTLMIIIWLGSLGCLFGAATGLIINDLKGIIAYSTMSQLGYMIVAVGISQYNVALFHLITHAFFKSLLFLASGAVLHAVMDNQDIRKMGGLNIHLPYTYLVFLFGSLSLMAFPFTAGFYSKDFLLEILLVPNNFTHTIAYIFTLLGALLTSTYSARTKMIALLSRPLFQKSIVHYVKDSGMFMTIPLLILSVAAVIIGYITNEIFITSAMPSYFNSIFIHPDNIRILDAPNANSIMSLIPLLFLFILFTALIIKSPSLNNSSSIKDTANQISLNSTSNSSISNNHAISLINQEMSSPENNKVLIGVPMVNNLTILIHFNIFNHWFMHRILILSNYLYRYIDKGILETIGPTGFSRTFHFIGFLIELLATGNILNYALIIIFSILFIIILLFGFFI</sequence>
<feature type="domain" description="NADH-Ubiquinone oxidoreductase (complex I) chain 5 N-terminal" evidence="9">
    <location>
        <begin position="62"/>
        <end position="112"/>
    </location>
</feature>
<keyword evidence="10" id="KW-0560">Oxidoreductase</keyword>
<feature type="transmembrane region" description="Helical" evidence="7">
    <location>
        <begin position="111"/>
        <end position="128"/>
    </location>
</feature>
<dbReference type="PRINTS" id="PR01434">
    <property type="entry name" value="NADHDHGNASE5"/>
</dbReference>
<dbReference type="Pfam" id="PF00361">
    <property type="entry name" value="Proton_antipo_M"/>
    <property type="match status" value="1"/>
</dbReference>
<dbReference type="RefSeq" id="NP_150355.1">
    <property type="nucleotide sequence ID" value="NC_003053.1"/>
</dbReference>
<dbReference type="InterPro" id="IPR001516">
    <property type="entry name" value="Proton_antipo_N"/>
</dbReference>
<feature type="transmembrane region" description="Helical" evidence="7">
    <location>
        <begin position="81"/>
        <end position="99"/>
    </location>
</feature>
<keyword evidence="5 7" id="KW-0830">Ubiquinone</keyword>
<dbReference type="Pfam" id="PF00662">
    <property type="entry name" value="Proton_antipo_N"/>
    <property type="match status" value="1"/>
</dbReference>
<feature type="transmembrane region" description="Helical" evidence="7">
    <location>
        <begin position="572"/>
        <end position="595"/>
    </location>
</feature>
<dbReference type="GO" id="GO:0042773">
    <property type="term" value="P:ATP synthesis coupled electron transport"/>
    <property type="evidence" value="ECO:0007669"/>
    <property type="project" value="InterPro"/>
</dbReference>
<dbReference type="GO" id="GO:0008137">
    <property type="term" value="F:NADH dehydrogenase (ubiquinone) activity"/>
    <property type="evidence" value="ECO:0007669"/>
    <property type="project" value="UniProtKB-EC"/>
</dbReference>
<evidence type="ECO:0000256" key="7">
    <source>
        <dbReference type="RuleBase" id="RU003404"/>
    </source>
</evidence>
<feature type="transmembrane region" description="Helical" evidence="7">
    <location>
        <begin position="408"/>
        <end position="425"/>
    </location>
</feature>
<evidence type="ECO:0000256" key="5">
    <source>
        <dbReference type="ARBA" id="ARBA00023075"/>
    </source>
</evidence>
<feature type="transmembrane region" description="Helical" evidence="7">
    <location>
        <begin position="275"/>
        <end position="293"/>
    </location>
</feature>
<comment type="subcellular location">
    <subcellularLocation>
        <location evidence="2">Membrane</location>
        <topology evidence="2">Multi-pass membrane protein</topology>
    </subcellularLocation>
</comment>
<keyword evidence="4 7" id="KW-1133">Transmembrane helix</keyword>
<dbReference type="PANTHER" id="PTHR42829:SF2">
    <property type="entry name" value="NADH-UBIQUINONE OXIDOREDUCTASE CHAIN 5"/>
    <property type="match status" value="1"/>
</dbReference>
<dbReference type="NCBIfam" id="TIGR01974">
    <property type="entry name" value="NDH_I_L"/>
    <property type="match status" value="1"/>
</dbReference>
<accession>Q950M3</accession>
<feature type="transmembrane region" description="Helical" evidence="7">
    <location>
        <begin position="175"/>
        <end position="197"/>
    </location>
</feature>
<feature type="transmembrane region" description="Helical" evidence="7">
    <location>
        <begin position="367"/>
        <end position="388"/>
    </location>
</feature>
<dbReference type="PANTHER" id="PTHR42829">
    <property type="entry name" value="NADH-UBIQUINONE OXIDOREDUCTASE CHAIN 5"/>
    <property type="match status" value="1"/>
</dbReference>
<dbReference type="InterPro" id="IPR003945">
    <property type="entry name" value="NU5C-like"/>
</dbReference>
<proteinExistence type="inferred from homology"/>
<dbReference type="GO" id="GO:0016020">
    <property type="term" value="C:membrane"/>
    <property type="evidence" value="ECO:0007669"/>
    <property type="project" value="UniProtKB-SubCell"/>
</dbReference>
<gene>
    <name evidence="10" type="primary">nad5</name>
</gene>
<dbReference type="GO" id="GO:0015990">
    <property type="term" value="P:electron transport coupled proton transport"/>
    <property type="evidence" value="ECO:0007669"/>
    <property type="project" value="TreeGrafter"/>
</dbReference>
<keyword evidence="7" id="KW-0520">NAD</keyword>
<feature type="transmembrane region" description="Helical" evidence="7">
    <location>
        <begin position="505"/>
        <end position="523"/>
    </location>
</feature>
<feature type="transmembrane region" description="Helical" evidence="7">
    <location>
        <begin position="642"/>
        <end position="664"/>
    </location>
</feature>
<comment type="function">
    <text evidence="1">Core subunit of the mitochondrial membrane respiratory chain NADH dehydrogenase (Complex I) that is believed to belong to the minimal assembly required for catalysis. Complex I functions in the transfer of electrons from NADH to the respiratory chain. The immediate electron acceptor for the enzyme is believed to be ubiquinone.</text>
</comment>
<evidence type="ECO:0000256" key="2">
    <source>
        <dbReference type="ARBA" id="ARBA00004141"/>
    </source>
</evidence>
<evidence type="ECO:0000256" key="6">
    <source>
        <dbReference type="ARBA" id="ARBA00023136"/>
    </source>
</evidence>
<evidence type="ECO:0000256" key="4">
    <source>
        <dbReference type="ARBA" id="ARBA00022989"/>
    </source>
</evidence>
<dbReference type="InterPro" id="IPR001750">
    <property type="entry name" value="ND/Mrp_TM"/>
</dbReference>
<dbReference type="EC" id="7.1.1.2" evidence="7"/>
<keyword evidence="7" id="KW-0813">Transport</keyword>
<evidence type="ECO:0000259" key="8">
    <source>
        <dbReference type="Pfam" id="PF00361"/>
    </source>
</evidence>
<evidence type="ECO:0000256" key="1">
    <source>
        <dbReference type="ARBA" id="ARBA00003257"/>
    </source>
</evidence>
<dbReference type="AlphaFoldDB" id="Q950M3"/>
<feature type="transmembrane region" description="Helical" evidence="7">
    <location>
        <begin position="300"/>
        <end position="318"/>
    </location>
</feature>
<feature type="transmembrane region" description="Helical" evidence="7">
    <location>
        <begin position="450"/>
        <end position="470"/>
    </location>
</feature>
<feature type="domain" description="NADH:quinone oxidoreductase/Mrp antiporter transmembrane" evidence="8">
    <location>
        <begin position="129"/>
        <end position="409"/>
    </location>
</feature>
<evidence type="ECO:0000313" key="10">
    <source>
        <dbReference type="EMBL" id="AAK84285.1"/>
    </source>
</evidence>
<reference evidence="10" key="2">
    <citation type="journal article" date="2002" name="Mol. Biol. Evol.">
        <title>Hyaloraphidium curvatum: a linear mitochondrial genome, tRNA editing, and an evolutionary link to lower fungi.</title>
        <authorList>
            <person name="Forget L."/>
            <person name="Ustinova J."/>
            <person name="Wang Z."/>
            <person name="Huss V.A."/>
            <person name="Franz Lang B."/>
        </authorList>
    </citation>
    <scope>NUCLEOTIDE SEQUENCE</scope>
    <source>
        <strain evidence="10">136</strain>
    </source>
</reference>
<feature type="transmembrane region" description="Helical" evidence="7">
    <location>
        <begin position="209"/>
        <end position="232"/>
    </location>
</feature>
<feature type="transmembrane region" description="Helical" evidence="7">
    <location>
        <begin position="26"/>
        <end position="45"/>
    </location>
</feature>
<name>Q950M3_9FUNG</name>
<dbReference type="GO" id="GO:0003954">
    <property type="term" value="F:NADH dehydrogenase activity"/>
    <property type="evidence" value="ECO:0007669"/>
    <property type="project" value="TreeGrafter"/>
</dbReference>
<organism evidence="10">
    <name type="scientific">Rhizophydium sp. 136</name>
    <dbReference type="NCBI Taxonomy" id="60187"/>
    <lineage>
        <taxon>Eukaryota</taxon>
        <taxon>Fungi</taxon>
        <taxon>Fungi incertae sedis</taxon>
        <taxon>Chytridiomycota</taxon>
        <taxon>Chytridiomycota incertae sedis</taxon>
        <taxon>Chytridiomycetes</taxon>
        <taxon>Rhizophydiales</taxon>
        <taxon>Rhizophydiaceae</taxon>
        <taxon>Rhizophydium</taxon>
    </lineage>
</organism>
<dbReference type="GeneID" id="803652"/>
<comment type="similarity">
    <text evidence="7">Belongs to the complex I subunit 5 family.</text>
</comment>
<dbReference type="InterPro" id="IPR018393">
    <property type="entry name" value="NADHpl_OxRdtase_5_subgr"/>
</dbReference>
<feature type="transmembrane region" description="Helical" evidence="7">
    <location>
        <begin position="134"/>
        <end position="154"/>
    </location>
</feature>
<comment type="function">
    <text evidence="7">Core subunit of the mitochondrial membrane respiratory chain NADH dehydrogenase (Complex I) which catalyzes electron transfer from NADH through the respiratory chain, using ubiquinone as an electron acceptor. Essential for the catalytic activity and assembly of complex I.</text>
</comment>
<evidence type="ECO:0000259" key="9">
    <source>
        <dbReference type="Pfam" id="PF00662"/>
    </source>
</evidence>
<feature type="transmembrane region" description="Helical" evidence="7">
    <location>
        <begin position="244"/>
        <end position="263"/>
    </location>
</feature>
<comment type="catalytic activity">
    <reaction evidence="7">
        <text>a ubiquinone + NADH + 5 H(+)(in) = a ubiquinol + NAD(+) + 4 H(+)(out)</text>
        <dbReference type="Rhea" id="RHEA:29091"/>
        <dbReference type="Rhea" id="RHEA-COMP:9565"/>
        <dbReference type="Rhea" id="RHEA-COMP:9566"/>
        <dbReference type="ChEBI" id="CHEBI:15378"/>
        <dbReference type="ChEBI" id="CHEBI:16389"/>
        <dbReference type="ChEBI" id="CHEBI:17976"/>
        <dbReference type="ChEBI" id="CHEBI:57540"/>
        <dbReference type="ChEBI" id="CHEBI:57945"/>
        <dbReference type="EC" id="7.1.1.2"/>
    </reaction>
</comment>
<keyword evidence="3 7" id="KW-0812">Transmembrane</keyword>
<keyword evidence="7 10" id="KW-0496">Mitochondrion</keyword>
<dbReference type="Gene3D" id="1.20.5.2700">
    <property type="match status" value="1"/>
</dbReference>